<accession>A0A1R3WEC7</accession>
<gene>
    <name evidence="3" type="ORF">SAMN05421849_0537</name>
</gene>
<evidence type="ECO:0000313" key="3">
    <source>
        <dbReference type="EMBL" id="SIT76541.1"/>
    </source>
</evidence>
<organism evidence="3 4">
    <name type="scientific">Pontibaca methylaminivorans</name>
    <dbReference type="NCBI Taxonomy" id="515897"/>
    <lineage>
        <taxon>Bacteria</taxon>
        <taxon>Pseudomonadati</taxon>
        <taxon>Pseudomonadota</taxon>
        <taxon>Alphaproteobacteria</taxon>
        <taxon>Rhodobacterales</taxon>
        <taxon>Roseobacteraceae</taxon>
        <taxon>Pontibaca</taxon>
    </lineage>
</organism>
<feature type="region of interest" description="Disordered" evidence="1">
    <location>
        <begin position="24"/>
        <end position="63"/>
    </location>
</feature>
<dbReference type="EMBL" id="FTPS01000001">
    <property type="protein sequence ID" value="SIT76541.1"/>
    <property type="molecule type" value="Genomic_DNA"/>
</dbReference>
<feature type="chain" id="PRO_5012910069" description="D-galactarate dehydratase" evidence="2">
    <location>
        <begin position="22"/>
        <end position="146"/>
    </location>
</feature>
<evidence type="ECO:0008006" key="5">
    <source>
        <dbReference type="Google" id="ProtNLM"/>
    </source>
</evidence>
<evidence type="ECO:0000313" key="4">
    <source>
        <dbReference type="Proteomes" id="UP000192455"/>
    </source>
</evidence>
<feature type="signal peptide" evidence="2">
    <location>
        <begin position="1"/>
        <end position="21"/>
    </location>
</feature>
<dbReference type="RefSeq" id="WP_076647034.1">
    <property type="nucleotide sequence ID" value="NZ_FTPS01000001.1"/>
</dbReference>
<reference evidence="3 4" key="1">
    <citation type="submission" date="2017-01" db="EMBL/GenBank/DDBJ databases">
        <authorList>
            <person name="Mah S.A."/>
            <person name="Swanson W.J."/>
            <person name="Moy G.W."/>
            <person name="Vacquier V.D."/>
        </authorList>
    </citation>
    <scope>NUCLEOTIDE SEQUENCE [LARGE SCALE GENOMIC DNA]</scope>
    <source>
        <strain evidence="3 4">DSM 21219</strain>
    </source>
</reference>
<evidence type="ECO:0000256" key="1">
    <source>
        <dbReference type="SAM" id="MobiDB-lite"/>
    </source>
</evidence>
<keyword evidence="4" id="KW-1185">Reference proteome</keyword>
<evidence type="ECO:0000256" key="2">
    <source>
        <dbReference type="SAM" id="SignalP"/>
    </source>
</evidence>
<dbReference type="STRING" id="515897.SAMN05421849_0537"/>
<dbReference type="Proteomes" id="UP000192455">
    <property type="component" value="Unassembled WGS sequence"/>
</dbReference>
<sequence length="146" mass="14302">MKLAHFAFPILLMGCAAWNGAESPDAAGAADADATGTGTGAGAVSERGADANDTETAGAVLASGQTQRTIASLGDPARGGLWLETPLVKSEMPGRLSAVRTGGSAEVTLIPIPGAASAGSRISLEAMQKLGVSPGDLVELDVTAGG</sequence>
<protein>
    <recommendedName>
        <fullName evidence="5">D-galactarate dehydratase</fullName>
    </recommendedName>
</protein>
<dbReference type="AlphaFoldDB" id="A0A1R3WEC7"/>
<proteinExistence type="predicted"/>
<dbReference type="OrthoDB" id="7871639at2"/>
<feature type="compositionally biased region" description="Low complexity" evidence="1">
    <location>
        <begin position="25"/>
        <end position="36"/>
    </location>
</feature>
<dbReference type="PROSITE" id="PS51257">
    <property type="entry name" value="PROKAR_LIPOPROTEIN"/>
    <property type="match status" value="1"/>
</dbReference>
<name>A0A1R3WEC7_9RHOB</name>
<keyword evidence="2" id="KW-0732">Signal</keyword>